<evidence type="ECO:0000256" key="9">
    <source>
        <dbReference type="ARBA" id="ARBA00022968"/>
    </source>
</evidence>
<evidence type="ECO:0000256" key="8">
    <source>
        <dbReference type="ARBA" id="ARBA00022741"/>
    </source>
</evidence>
<keyword evidence="9" id="KW-0735">Signal-anchor</keyword>
<evidence type="ECO:0000256" key="3">
    <source>
        <dbReference type="ARBA" id="ARBA00006462"/>
    </source>
</evidence>
<dbReference type="InterPro" id="IPR026050">
    <property type="entry name" value="C1GALT1/C1GALT1_chp1"/>
</dbReference>
<comment type="similarity">
    <text evidence="3">Belongs to the glycosyltransferase 31 family. Beta3-Gal-T subfamily.</text>
</comment>
<proteinExistence type="inferred from homology"/>
<keyword evidence="8" id="KW-0547">Nucleotide-binding</keyword>
<keyword evidence="10 12" id="KW-1133">Transmembrane helix</keyword>
<evidence type="ECO:0000256" key="6">
    <source>
        <dbReference type="ARBA" id="ARBA00022679"/>
    </source>
</evidence>
<evidence type="ECO:0000313" key="14">
    <source>
        <dbReference type="EMBL" id="KAE8354604.1"/>
    </source>
</evidence>
<keyword evidence="11 12" id="KW-0472">Membrane</keyword>
<dbReference type="GO" id="GO:0000166">
    <property type="term" value="F:nucleotide binding"/>
    <property type="evidence" value="ECO:0007669"/>
    <property type="project" value="UniProtKB-KW"/>
</dbReference>
<gene>
    <name evidence="14" type="ORF">BDV28DRAFT_78279</name>
</gene>
<dbReference type="OrthoDB" id="414175at2759"/>
<evidence type="ECO:0000256" key="12">
    <source>
        <dbReference type="SAM" id="Phobius"/>
    </source>
</evidence>
<dbReference type="InterPro" id="IPR003378">
    <property type="entry name" value="Fringe-like_glycosylTrfase"/>
</dbReference>
<dbReference type="EC" id="2.4.1.122" evidence="4"/>
<dbReference type="Proteomes" id="UP000327118">
    <property type="component" value="Unassembled WGS sequence"/>
</dbReference>
<dbReference type="EMBL" id="ML739069">
    <property type="protein sequence ID" value="KAE8354604.1"/>
    <property type="molecule type" value="Genomic_DNA"/>
</dbReference>
<keyword evidence="7 12" id="KW-0812">Transmembrane</keyword>
<dbReference type="PANTHER" id="PTHR23033">
    <property type="entry name" value="BETA1,3-GALACTOSYLTRANSFERASE"/>
    <property type="match status" value="1"/>
</dbReference>
<dbReference type="GO" id="GO:0016020">
    <property type="term" value="C:membrane"/>
    <property type="evidence" value="ECO:0007669"/>
    <property type="project" value="UniProtKB-SubCell"/>
</dbReference>
<evidence type="ECO:0000256" key="11">
    <source>
        <dbReference type="ARBA" id="ARBA00023136"/>
    </source>
</evidence>
<evidence type="ECO:0000256" key="5">
    <source>
        <dbReference type="ARBA" id="ARBA00022676"/>
    </source>
</evidence>
<keyword evidence="6" id="KW-0808">Transferase</keyword>
<evidence type="ECO:0000259" key="13">
    <source>
        <dbReference type="Pfam" id="PF02434"/>
    </source>
</evidence>
<evidence type="ECO:0000256" key="4">
    <source>
        <dbReference type="ARBA" id="ARBA00012557"/>
    </source>
</evidence>
<accession>A0A5N6ZAC5</accession>
<evidence type="ECO:0000256" key="7">
    <source>
        <dbReference type="ARBA" id="ARBA00022692"/>
    </source>
</evidence>
<evidence type="ECO:0000256" key="10">
    <source>
        <dbReference type="ARBA" id="ARBA00022989"/>
    </source>
</evidence>
<dbReference type="GO" id="GO:0016263">
    <property type="term" value="F:glycoprotein-N-acetylgalactosamine 3-beta-galactosyltransferase activity"/>
    <property type="evidence" value="ECO:0007669"/>
    <property type="project" value="UniProtKB-EC"/>
</dbReference>
<sequence>MTAFRPARPRRRITWISPITGLLILLVLYVGHQSSFPTPTTAPNDHNTCPDLPSLRDIHVILKTGVTEADEKVPVHLQTTLRCVPNYIIWSDYDEQISNVSVYDVLANVSVKIKQTNPDFDIYNRVRISGRKALTKADMNPDVNSAFGKPRNPGWKLDKWKFLPMIEETLRVRPDAKWYVFMEADTYFFWPNLVAWLDQLEYQEPFYLGNQMQIADMVFAHGGSGFVLSAPAMRAAAALRGDDVTRWDRYTEQHWAGDCVLGQLLADAGVGLVWSWPALISGQPADIDFFSDGYHKKPWCFAPIAYHHLGPEEIRNLWEFERAWYRDGNQVVLYRDVFRHLVRPKLGGTVAGWDNRIGDAPAISSISLAECRVLCHRDAKCVQYSYTDGACQTSRVPVLGVQRDGVSSGWITERVDVLMNSMSSCPLTKWIV</sequence>
<evidence type="ECO:0000313" key="15">
    <source>
        <dbReference type="Proteomes" id="UP000327118"/>
    </source>
</evidence>
<dbReference type="Pfam" id="PF02434">
    <property type="entry name" value="Fringe"/>
    <property type="match status" value="1"/>
</dbReference>
<dbReference type="AlphaFoldDB" id="A0A5N6ZAC5"/>
<name>A0A5N6ZAC5_9EURO</name>
<feature type="domain" description="Fringe-like glycosyltransferase" evidence="13">
    <location>
        <begin position="170"/>
        <end position="266"/>
    </location>
</feature>
<dbReference type="PANTHER" id="PTHR23033:SF47">
    <property type="entry name" value="APPLE DOMAIN-CONTAINING PROTEIN-RELATED"/>
    <property type="match status" value="1"/>
</dbReference>
<evidence type="ECO:0000256" key="2">
    <source>
        <dbReference type="ARBA" id="ARBA00004922"/>
    </source>
</evidence>
<evidence type="ECO:0000256" key="1">
    <source>
        <dbReference type="ARBA" id="ARBA00004606"/>
    </source>
</evidence>
<comment type="subcellular location">
    <subcellularLocation>
        <location evidence="1">Membrane</location>
        <topology evidence="1">Single-pass type II membrane protein</topology>
    </subcellularLocation>
</comment>
<protein>
    <recommendedName>
        <fullName evidence="4">N-acetylgalactosaminide beta-1,3-galactosyltransferase</fullName>
        <ecNumber evidence="4">2.4.1.122</ecNumber>
    </recommendedName>
</protein>
<reference evidence="15" key="1">
    <citation type="submission" date="2019-04" db="EMBL/GenBank/DDBJ databases">
        <title>Friends and foes A comparative genomics studyof 23 Aspergillus species from section Flavi.</title>
        <authorList>
            <consortium name="DOE Joint Genome Institute"/>
            <person name="Kjaerbolling I."/>
            <person name="Vesth T."/>
            <person name="Frisvad J.C."/>
            <person name="Nybo J.L."/>
            <person name="Theobald S."/>
            <person name="Kildgaard S."/>
            <person name="Isbrandt T."/>
            <person name="Kuo A."/>
            <person name="Sato A."/>
            <person name="Lyhne E.K."/>
            <person name="Kogle M.E."/>
            <person name="Wiebenga A."/>
            <person name="Kun R.S."/>
            <person name="Lubbers R.J."/>
            <person name="Makela M.R."/>
            <person name="Barry K."/>
            <person name="Chovatia M."/>
            <person name="Clum A."/>
            <person name="Daum C."/>
            <person name="Haridas S."/>
            <person name="He G."/>
            <person name="LaButti K."/>
            <person name="Lipzen A."/>
            <person name="Mondo S."/>
            <person name="Riley R."/>
            <person name="Salamov A."/>
            <person name="Simmons B.A."/>
            <person name="Magnuson J.K."/>
            <person name="Henrissat B."/>
            <person name="Mortensen U.H."/>
            <person name="Larsen T.O."/>
            <person name="Devries R.P."/>
            <person name="Grigoriev I.V."/>
            <person name="Machida M."/>
            <person name="Baker S.E."/>
            <person name="Andersen M.R."/>
        </authorList>
    </citation>
    <scope>NUCLEOTIDE SEQUENCE [LARGE SCALE GENOMIC DNA]</scope>
    <source>
        <strain evidence="15">CBS 553.77</strain>
    </source>
</reference>
<keyword evidence="5" id="KW-0328">Glycosyltransferase</keyword>
<keyword evidence="15" id="KW-1185">Reference proteome</keyword>
<comment type="pathway">
    <text evidence="2">Protein modification; protein glycosylation.</text>
</comment>
<dbReference type="Gene3D" id="3.90.550.50">
    <property type="match status" value="1"/>
</dbReference>
<organism evidence="14 15">
    <name type="scientific">Aspergillus coremiiformis</name>
    <dbReference type="NCBI Taxonomy" id="138285"/>
    <lineage>
        <taxon>Eukaryota</taxon>
        <taxon>Fungi</taxon>
        <taxon>Dikarya</taxon>
        <taxon>Ascomycota</taxon>
        <taxon>Pezizomycotina</taxon>
        <taxon>Eurotiomycetes</taxon>
        <taxon>Eurotiomycetidae</taxon>
        <taxon>Eurotiales</taxon>
        <taxon>Aspergillaceae</taxon>
        <taxon>Aspergillus</taxon>
        <taxon>Aspergillus subgen. Circumdati</taxon>
    </lineage>
</organism>
<feature type="transmembrane region" description="Helical" evidence="12">
    <location>
        <begin position="12"/>
        <end position="31"/>
    </location>
</feature>